<dbReference type="EMBL" id="JBBPFD010000011">
    <property type="protein sequence ID" value="KAK7907276.1"/>
    <property type="molecule type" value="Genomic_DNA"/>
</dbReference>
<gene>
    <name evidence="4" type="ORF">WMY93_015888</name>
</gene>
<dbReference type="PANTHER" id="PTHR16081">
    <property type="entry name" value="VERTNIN"/>
    <property type="match status" value="1"/>
</dbReference>
<feature type="compositionally biased region" description="Low complexity" evidence="3">
    <location>
        <begin position="450"/>
        <end position="464"/>
    </location>
</feature>
<name>A0AAW0P1P3_9GOBI</name>
<dbReference type="Proteomes" id="UP001460270">
    <property type="component" value="Unassembled WGS sequence"/>
</dbReference>
<dbReference type="AlphaFoldDB" id="A0AAW0P1P3"/>
<dbReference type="InterPro" id="IPR047273">
    <property type="entry name" value="VRTN_OTU_dom"/>
</dbReference>
<feature type="region of interest" description="Disordered" evidence="3">
    <location>
        <begin position="450"/>
        <end position="482"/>
    </location>
</feature>
<comment type="caution">
    <text evidence="4">The sequence shown here is derived from an EMBL/GenBank/DDBJ whole genome shotgun (WGS) entry which is preliminary data.</text>
</comment>
<comment type="similarity">
    <text evidence="1">Belongs to the vertnin family.</text>
</comment>
<dbReference type="CDD" id="cd22791">
    <property type="entry name" value="OTU_VRTN"/>
    <property type="match status" value="1"/>
</dbReference>
<evidence type="ECO:0000313" key="5">
    <source>
        <dbReference type="Proteomes" id="UP001460270"/>
    </source>
</evidence>
<dbReference type="GO" id="GO:0006357">
    <property type="term" value="P:regulation of transcription by RNA polymerase II"/>
    <property type="evidence" value="ECO:0007669"/>
    <property type="project" value="TreeGrafter"/>
</dbReference>
<proteinExistence type="inferred from homology"/>
<dbReference type="PANTHER" id="PTHR16081:SF0">
    <property type="entry name" value="VERTNIN"/>
    <property type="match status" value="1"/>
</dbReference>
<protein>
    <recommendedName>
        <fullName evidence="2">Vertnin</fullName>
    </recommendedName>
</protein>
<sequence>MHLDFVVIEAVKPGAVALSSPRGFVKSTRAGLISRDYRGLRSPDVAPDPPTPARADCTVLTILNTPSEFAFSGKKVCVLVNSIAPPVSLFQLRLSSTMLERSEVVLSVLGELQEATELTGLAAIVKVAQKVSTVLGSFPLPSAPCSDFPEWAGVDPLAHGLYPSDAPGGLLPLSCRGEGNMLFDAVSMLLVGNTGLSLELQVRTVLEMAMWKRYYLSGMIDSKMMLQAVRFGLCAEETEDMLNLPVNVLEAIFDADVKASCFPGSYANMWHVYALASVLQHNIFSIYPMFNHKIRPYFHRLIRPRTWPKDSQIQTLHIMWSGKLQSETIFRPDHFVALVQINGIACGSPISDPSASPAKSDELLSESQMTYPNMKDKYNITKRTFYRWKRQTQEHCKKSTARYEAKYFLQACYNEGKLIPLHQFKQFFPEISRSSYYNWKQELLKTGGHFSVSSSSGEISPGESTEQEAWSSPDPKDDDIEHHDSVASMFGLSMGKPESERAQNVVNMQEAKRCLQNCIAMNTSFPFRIFKRNFPGISRSTYYNWRREAMMCSRGYKGSVGSSDDGSDGDKSQSPKRFLPLIPIFDANSTQPRRRICRRKHKSLRMAYIGKKQIRNAAKRYILRSKCSPARFKLKFPSLSLSFYWLWKNFGKPRESPIDMSIPRAEVPAIVENPIEPTLEKVPVYQNVAPYFESPVYVQNAPAVQFNAPMSQAVIPRQIPAAEEQMFGVDVVAMANFKAKAKLFLQQRFEEKAFPSFKEFRSYFPYTPRSTYYMWKRALYHGVSLVHG</sequence>
<dbReference type="InterPro" id="IPR038822">
    <property type="entry name" value="Vertnin-like"/>
</dbReference>
<reference evidence="5" key="1">
    <citation type="submission" date="2024-04" db="EMBL/GenBank/DDBJ databases">
        <title>Salinicola lusitanus LLJ914,a marine bacterium isolated from the Okinawa Trough.</title>
        <authorList>
            <person name="Li J."/>
        </authorList>
    </citation>
    <scope>NUCLEOTIDE SEQUENCE [LARGE SCALE GENOMIC DNA]</scope>
</reference>
<organism evidence="4 5">
    <name type="scientific">Mugilogobius chulae</name>
    <name type="common">yellowstripe goby</name>
    <dbReference type="NCBI Taxonomy" id="88201"/>
    <lineage>
        <taxon>Eukaryota</taxon>
        <taxon>Metazoa</taxon>
        <taxon>Chordata</taxon>
        <taxon>Craniata</taxon>
        <taxon>Vertebrata</taxon>
        <taxon>Euteleostomi</taxon>
        <taxon>Actinopterygii</taxon>
        <taxon>Neopterygii</taxon>
        <taxon>Teleostei</taxon>
        <taxon>Neoteleostei</taxon>
        <taxon>Acanthomorphata</taxon>
        <taxon>Gobiaria</taxon>
        <taxon>Gobiiformes</taxon>
        <taxon>Gobioidei</taxon>
        <taxon>Gobiidae</taxon>
        <taxon>Gobionellinae</taxon>
        <taxon>Mugilogobius</taxon>
    </lineage>
</organism>
<evidence type="ECO:0000256" key="3">
    <source>
        <dbReference type="SAM" id="MobiDB-lite"/>
    </source>
</evidence>
<evidence type="ECO:0000256" key="2">
    <source>
        <dbReference type="ARBA" id="ARBA00020188"/>
    </source>
</evidence>
<evidence type="ECO:0000313" key="4">
    <source>
        <dbReference type="EMBL" id="KAK7907276.1"/>
    </source>
</evidence>
<accession>A0AAW0P1P3</accession>
<evidence type="ECO:0000256" key="1">
    <source>
        <dbReference type="ARBA" id="ARBA00007290"/>
    </source>
</evidence>
<dbReference type="GO" id="GO:0000785">
    <property type="term" value="C:chromatin"/>
    <property type="evidence" value="ECO:0007669"/>
    <property type="project" value="TreeGrafter"/>
</dbReference>
<keyword evidence="5" id="KW-1185">Reference proteome</keyword>